<gene>
    <name evidence="2" type="ORF">H257_03571</name>
</gene>
<evidence type="ECO:0000256" key="1">
    <source>
        <dbReference type="SAM" id="SignalP"/>
    </source>
</evidence>
<dbReference type="OrthoDB" id="9972657at2759"/>
<dbReference type="GO" id="GO:0000049">
    <property type="term" value="F:tRNA binding"/>
    <property type="evidence" value="ECO:0007669"/>
    <property type="project" value="TreeGrafter"/>
</dbReference>
<reference evidence="2" key="1">
    <citation type="submission" date="2013-12" db="EMBL/GenBank/DDBJ databases">
        <title>The Genome Sequence of Aphanomyces astaci APO3.</title>
        <authorList>
            <consortium name="The Broad Institute Genomics Platform"/>
            <person name="Russ C."/>
            <person name="Tyler B."/>
            <person name="van West P."/>
            <person name="Dieguez-Uribeondo J."/>
            <person name="Young S.K."/>
            <person name="Zeng Q."/>
            <person name="Gargeya S."/>
            <person name="Fitzgerald M."/>
            <person name="Abouelleil A."/>
            <person name="Alvarado L."/>
            <person name="Chapman S.B."/>
            <person name="Gainer-Dewar J."/>
            <person name="Goldberg J."/>
            <person name="Griggs A."/>
            <person name="Gujja S."/>
            <person name="Hansen M."/>
            <person name="Howarth C."/>
            <person name="Imamovic A."/>
            <person name="Ireland A."/>
            <person name="Larimer J."/>
            <person name="McCowan C."/>
            <person name="Murphy C."/>
            <person name="Pearson M."/>
            <person name="Poon T.W."/>
            <person name="Priest M."/>
            <person name="Roberts A."/>
            <person name="Saif S."/>
            <person name="Shea T."/>
            <person name="Sykes S."/>
            <person name="Wortman J."/>
            <person name="Nusbaum C."/>
            <person name="Birren B."/>
        </authorList>
    </citation>
    <scope>NUCLEOTIDE SEQUENCE [LARGE SCALE GENOMIC DNA]</scope>
    <source>
        <strain evidence="2">APO3</strain>
    </source>
</reference>
<feature type="chain" id="PRO_5004841439" evidence="1">
    <location>
        <begin position="20"/>
        <end position="193"/>
    </location>
</feature>
<protein>
    <submittedName>
        <fullName evidence="2">Uncharacterized protein</fullName>
    </submittedName>
</protein>
<organism evidence="2">
    <name type="scientific">Aphanomyces astaci</name>
    <name type="common">Crayfish plague agent</name>
    <dbReference type="NCBI Taxonomy" id="112090"/>
    <lineage>
        <taxon>Eukaryota</taxon>
        <taxon>Sar</taxon>
        <taxon>Stramenopiles</taxon>
        <taxon>Oomycota</taxon>
        <taxon>Saprolegniomycetes</taxon>
        <taxon>Saprolegniales</taxon>
        <taxon>Verrucalvaceae</taxon>
        <taxon>Aphanomyces</taxon>
    </lineage>
</organism>
<dbReference type="PANTHER" id="PTHR20873">
    <property type="entry name" value="L-SERYL-TRNA(SEC) KINASE"/>
    <property type="match status" value="1"/>
</dbReference>
<name>W4GXC5_APHAT</name>
<dbReference type="GO" id="GO:0016301">
    <property type="term" value="F:kinase activity"/>
    <property type="evidence" value="ECO:0007669"/>
    <property type="project" value="TreeGrafter"/>
</dbReference>
<sequence length="193" mass="20878">MAASAVVLVLCGLPGAGKSSFCRALASHCQSNDTMSIEWICYDDIFDASRGHDNEKFDPSTWRDLRMAVVDRVQSSLRSLAANVVGKPLLVYVFALTGASCLTSSFKVPLGRQHVLPQYAQAIPSTGPNLQRRVWSSVHHHIRRHLPSSQSKSGGSSARGGLYTYDDSSGSARCQQLFLGVPYPSSALGYRCA</sequence>
<dbReference type="AlphaFoldDB" id="W4GXC5"/>
<evidence type="ECO:0000313" key="2">
    <source>
        <dbReference type="EMBL" id="ETV84332.1"/>
    </source>
</evidence>
<dbReference type="InterPro" id="IPR027417">
    <property type="entry name" value="P-loop_NTPase"/>
</dbReference>
<feature type="signal peptide" evidence="1">
    <location>
        <begin position="1"/>
        <end position="19"/>
    </location>
</feature>
<dbReference type="Gene3D" id="3.40.50.300">
    <property type="entry name" value="P-loop containing nucleotide triphosphate hydrolases"/>
    <property type="match status" value="1"/>
</dbReference>
<keyword evidence="1" id="KW-0732">Signal</keyword>
<dbReference type="RefSeq" id="XP_009826024.1">
    <property type="nucleotide sequence ID" value="XM_009827722.1"/>
</dbReference>
<accession>W4GXC5</accession>
<dbReference type="GeneID" id="20805567"/>
<dbReference type="SUPFAM" id="SSF52540">
    <property type="entry name" value="P-loop containing nucleoside triphosphate hydrolases"/>
    <property type="match status" value="1"/>
</dbReference>
<proteinExistence type="predicted"/>
<dbReference type="InterPro" id="IPR052648">
    <property type="entry name" value="Ser-tRNA(Sec)_kinase"/>
</dbReference>
<dbReference type="EMBL" id="KI913119">
    <property type="protein sequence ID" value="ETV84332.1"/>
    <property type="molecule type" value="Genomic_DNA"/>
</dbReference>
<dbReference type="PANTHER" id="PTHR20873:SF0">
    <property type="entry name" value="L-SERYL-TRNA(SEC) KINASE"/>
    <property type="match status" value="1"/>
</dbReference>
<dbReference type="VEuPathDB" id="FungiDB:H257_03571"/>